<dbReference type="Proteomes" id="UP000050863">
    <property type="component" value="Unassembled WGS sequence"/>
</dbReference>
<evidence type="ECO:0000313" key="2">
    <source>
        <dbReference type="Proteomes" id="UP000050863"/>
    </source>
</evidence>
<proteinExistence type="predicted"/>
<evidence type="ECO:0008006" key="3">
    <source>
        <dbReference type="Google" id="ProtNLM"/>
    </source>
</evidence>
<protein>
    <recommendedName>
        <fullName evidence="3">O-methyltransferase domain-containing protein</fullName>
    </recommendedName>
</protein>
<organism evidence="1 2">
    <name type="scientific">Bradyrhizobium jicamae</name>
    <dbReference type="NCBI Taxonomy" id="280332"/>
    <lineage>
        <taxon>Bacteria</taxon>
        <taxon>Pseudomonadati</taxon>
        <taxon>Pseudomonadota</taxon>
        <taxon>Alphaproteobacteria</taxon>
        <taxon>Hyphomicrobiales</taxon>
        <taxon>Nitrobacteraceae</taxon>
        <taxon>Bradyrhizobium</taxon>
    </lineage>
</organism>
<keyword evidence="2" id="KW-1185">Reference proteome</keyword>
<dbReference type="AlphaFoldDB" id="A0A0R3LGQ8"/>
<comment type="caution">
    <text evidence="1">The sequence shown here is derived from an EMBL/GenBank/DDBJ whole genome shotgun (WGS) entry which is preliminary data.</text>
</comment>
<gene>
    <name evidence="1" type="ORF">CQ12_39480</name>
</gene>
<reference evidence="1 2" key="1">
    <citation type="submission" date="2014-03" db="EMBL/GenBank/DDBJ databases">
        <title>Bradyrhizobium valentinum sp. nov., isolated from effective nodules of Lupinus mariae-josephae, a lupine endemic of basic-lime soils in Eastern Spain.</title>
        <authorList>
            <person name="Duran D."/>
            <person name="Rey L."/>
            <person name="Navarro A."/>
            <person name="Busquets A."/>
            <person name="Imperial J."/>
            <person name="Ruiz-Argueso T."/>
        </authorList>
    </citation>
    <scope>NUCLEOTIDE SEQUENCE [LARGE SCALE GENOMIC DNA]</scope>
    <source>
        <strain evidence="1 2">PAC68</strain>
    </source>
</reference>
<dbReference type="EMBL" id="LLXZ01000134">
    <property type="protein sequence ID" value="KRR04208.1"/>
    <property type="molecule type" value="Genomic_DNA"/>
</dbReference>
<evidence type="ECO:0000313" key="1">
    <source>
        <dbReference type="EMBL" id="KRR04208.1"/>
    </source>
</evidence>
<accession>A0A0R3LGQ8</accession>
<sequence>MKPGGRAVIVDFAKPPRQKRTFKLHRHGHTDPDKVAVDIGQSGFDVVEQGDVGTRRLRYLIARKPVSGDPIAEKL</sequence>
<name>A0A0R3LGQ8_9BRAD</name>